<feature type="domain" description="S1 motif" evidence="8">
    <location>
        <begin position="172"/>
        <end position="237"/>
    </location>
</feature>
<comment type="caution">
    <text evidence="9">The sequence shown here is derived from an EMBL/GenBank/DDBJ whole genome shotgun (WGS) entry which is preliminary data.</text>
</comment>
<comment type="subcellular location">
    <subcellularLocation>
        <location evidence="7">Cytoplasm</location>
    </subcellularLocation>
</comment>
<dbReference type="InterPro" id="IPR058582">
    <property type="entry name" value="KH_NusA_2nd"/>
</dbReference>
<dbReference type="Pfam" id="PF00575">
    <property type="entry name" value="S1"/>
    <property type="match status" value="1"/>
</dbReference>
<dbReference type="PANTHER" id="PTHR22648:SF0">
    <property type="entry name" value="TRANSCRIPTION TERMINATION_ANTITERMINATION PROTEIN NUSA"/>
    <property type="match status" value="1"/>
</dbReference>
<dbReference type="PROSITE" id="PS50084">
    <property type="entry name" value="KH_TYPE_1"/>
    <property type="match status" value="1"/>
</dbReference>
<protein>
    <recommendedName>
        <fullName evidence="7">Transcription termination/antitermination protein NusA</fullName>
    </recommendedName>
</protein>
<keyword evidence="6 7" id="KW-0804">Transcription</keyword>
<dbReference type="Gene3D" id="3.30.1480.10">
    <property type="entry name" value="NusA, N-terminal domain"/>
    <property type="match status" value="1"/>
</dbReference>
<dbReference type="GO" id="GO:0000166">
    <property type="term" value="F:nucleotide binding"/>
    <property type="evidence" value="ECO:0007669"/>
    <property type="project" value="InterPro"/>
</dbReference>
<sequence length="525" mass="58011">MSKEILLVVESVSNEKGIAREAIFQALEQALVAATKKKYNIDEMDARVSINRKSGDYDTFRRWTVVADQDHEMPAQQLAISDVEGADIYSESVSQFISGEVKNVIRHGEVIELKHLKKAEGYRLALADIVETQIPSIEFGRIAAQTAKQVIVQKVREAERALVVDAYRQRIGELVSGEVKKITRDGLIIDLGNNAEGYLAREQMMPKENFRVKERVNSILYTVNAEGRGAQLLLSRTCPEMLISLFQKEVPEIGEEIIEIKGAARDPGVRAKIAVKTNDHRIDPVGACVGMRGTRVQAVTAELGGERVDIVLWDDNPVQFVINALQPAEVVSIILDEDVRAMDVAVDADQLAQAIGRAGQNVRLASELTGWRLNVMTIDEANAKQASESQQYVDAFVRDLGIDEEIATILVSEGFTTLEEVAYVPIEEMLAIVDFDDELVNNLRQRAKDALLTQALVSQEKAEPADDLLAMEGMTRQLAYALAARGVITMEDLAEQAIDDIADIDGVGAEKAAQLIMKAREPWFQ</sequence>
<evidence type="ECO:0000256" key="5">
    <source>
        <dbReference type="ARBA" id="ARBA00023015"/>
    </source>
</evidence>
<dbReference type="PANTHER" id="PTHR22648">
    <property type="entry name" value="TRANSCRIPTION TERMINATION FACTOR NUSA"/>
    <property type="match status" value="1"/>
</dbReference>
<dbReference type="Pfam" id="PF08529">
    <property type="entry name" value="NusA_N"/>
    <property type="match status" value="1"/>
</dbReference>
<dbReference type="GO" id="GO:0003700">
    <property type="term" value="F:DNA-binding transcription factor activity"/>
    <property type="evidence" value="ECO:0007669"/>
    <property type="project" value="InterPro"/>
</dbReference>
<dbReference type="InterPro" id="IPR009019">
    <property type="entry name" value="KH_sf_prok-type"/>
</dbReference>
<dbReference type="SUPFAM" id="SSF69705">
    <property type="entry name" value="Transcription factor NusA, N-terminal domain"/>
    <property type="match status" value="1"/>
</dbReference>
<reference evidence="9 10" key="1">
    <citation type="submission" date="2018-04" db="EMBL/GenBank/DDBJ databases">
        <title>Genomic Encyclopedia of Archaeal and Bacterial Type Strains, Phase II (KMG-II): from individual species to whole genera.</title>
        <authorList>
            <person name="Goeker M."/>
        </authorList>
    </citation>
    <scope>NUCLEOTIDE SEQUENCE [LARGE SCALE GENOMIC DNA]</scope>
    <source>
        <strain evidence="9 10">DSM 5822</strain>
    </source>
</reference>
<dbReference type="InterPro" id="IPR012340">
    <property type="entry name" value="NA-bd_OB-fold"/>
</dbReference>
<dbReference type="Pfam" id="PF26594">
    <property type="entry name" value="KH_NusA_2nd"/>
    <property type="match status" value="1"/>
</dbReference>
<keyword evidence="10" id="KW-1185">Reference proteome</keyword>
<evidence type="ECO:0000313" key="9">
    <source>
        <dbReference type="EMBL" id="PTQ91001.1"/>
    </source>
</evidence>
<comment type="subunit">
    <text evidence="7">Monomer. Binds directly to the core enzyme of the DNA-dependent RNA polymerase and to nascent RNA.</text>
</comment>
<dbReference type="SMART" id="SM00316">
    <property type="entry name" value="S1"/>
    <property type="match status" value="1"/>
</dbReference>
<dbReference type="NCBIfam" id="TIGR01954">
    <property type="entry name" value="nusA_Cterm_rpt"/>
    <property type="match status" value="2"/>
</dbReference>
<dbReference type="Gene3D" id="1.10.150.20">
    <property type="entry name" value="5' to 3' exonuclease, C-terminal subdomain"/>
    <property type="match status" value="2"/>
</dbReference>
<dbReference type="CDD" id="cd22529">
    <property type="entry name" value="KH-II_NusA_rpt2"/>
    <property type="match status" value="1"/>
</dbReference>
<dbReference type="GO" id="GO:0005829">
    <property type="term" value="C:cytosol"/>
    <property type="evidence" value="ECO:0007669"/>
    <property type="project" value="TreeGrafter"/>
</dbReference>
<dbReference type="GO" id="GO:0031564">
    <property type="term" value="P:transcription antitermination"/>
    <property type="evidence" value="ECO:0007669"/>
    <property type="project" value="UniProtKB-UniRule"/>
</dbReference>
<dbReference type="SUPFAM" id="SSF54814">
    <property type="entry name" value="Prokaryotic type KH domain (KH-domain type II)"/>
    <property type="match status" value="2"/>
</dbReference>
<dbReference type="InterPro" id="IPR010213">
    <property type="entry name" value="TF_NusA"/>
</dbReference>
<evidence type="ECO:0000256" key="3">
    <source>
        <dbReference type="ARBA" id="ARBA00022814"/>
    </source>
</evidence>
<keyword evidence="1 7" id="KW-0806">Transcription termination</keyword>
<dbReference type="InterPro" id="IPR010995">
    <property type="entry name" value="DNA_repair_Rad51/TF_NusA_a-hlx"/>
</dbReference>
<dbReference type="OrthoDB" id="9807233at2"/>
<dbReference type="Gene3D" id="2.40.50.140">
    <property type="entry name" value="Nucleic acid-binding proteins"/>
    <property type="match status" value="1"/>
</dbReference>
<keyword evidence="2 7" id="KW-0963">Cytoplasm</keyword>
<dbReference type="CDD" id="cd04455">
    <property type="entry name" value="S1_NusA"/>
    <property type="match status" value="1"/>
</dbReference>
<dbReference type="InterPro" id="IPR003029">
    <property type="entry name" value="S1_domain"/>
</dbReference>
<dbReference type="CDD" id="cd02134">
    <property type="entry name" value="KH-II_NusA_rpt1"/>
    <property type="match status" value="1"/>
</dbReference>
<dbReference type="FunFam" id="3.30.300.20:FF:000002">
    <property type="entry name" value="Transcription termination/antitermination protein NusA"/>
    <property type="match status" value="1"/>
</dbReference>
<dbReference type="FunFam" id="3.30.300.20:FF:000005">
    <property type="entry name" value="Transcription termination/antitermination protein NusA"/>
    <property type="match status" value="1"/>
</dbReference>
<dbReference type="Pfam" id="PF13184">
    <property type="entry name" value="KH_NusA_1st"/>
    <property type="match status" value="1"/>
</dbReference>
<dbReference type="RefSeq" id="WP_107864030.1">
    <property type="nucleotide sequence ID" value="NZ_QAON01000001.1"/>
</dbReference>
<dbReference type="HAMAP" id="MF_00945_B">
    <property type="entry name" value="NusA_B"/>
    <property type="match status" value="1"/>
</dbReference>
<evidence type="ECO:0000313" key="10">
    <source>
        <dbReference type="Proteomes" id="UP000244223"/>
    </source>
</evidence>
<dbReference type="InterPro" id="IPR013735">
    <property type="entry name" value="TF_NusA_N"/>
</dbReference>
<dbReference type="InterPro" id="IPR015946">
    <property type="entry name" value="KH_dom-like_a/b"/>
</dbReference>
<dbReference type="InterPro" id="IPR036555">
    <property type="entry name" value="NusA_N_sf"/>
</dbReference>
<comment type="function">
    <text evidence="7">Participates in both transcription termination and antitermination.</text>
</comment>
<keyword evidence="3 7" id="KW-0889">Transcription antitermination</keyword>
<dbReference type="Pfam" id="PF14520">
    <property type="entry name" value="HHH_5"/>
    <property type="match status" value="1"/>
</dbReference>
<dbReference type="InterPro" id="IPR025249">
    <property type="entry name" value="TF_NusA_KH_1st"/>
</dbReference>
<dbReference type="InterPro" id="IPR030842">
    <property type="entry name" value="TF_NusA_bacterial"/>
</dbReference>
<evidence type="ECO:0000256" key="1">
    <source>
        <dbReference type="ARBA" id="ARBA00022472"/>
    </source>
</evidence>
<dbReference type="NCBIfam" id="TIGR01953">
    <property type="entry name" value="NusA"/>
    <property type="match status" value="1"/>
</dbReference>
<evidence type="ECO:0000259" key="8">
    <source>
        <dbReference type="PROSITE" id="PS50126"/>
    </source>
</evidence>
<name>A0A2T5J306_9GAMM</name>
<keyword evidence="5 7" id="KW-0805">Transcription regulation</keyword>
<dbReference type="InterPro" id="IPR010214">
    <property type="entry name" value="Tscrpt_termin_fac_NusA_C_rpt"/>
</dbReference>
<evidence type="ECO:0000256" key="2">
    <source>
        <dbReference type="ARBA" id="ARBA00022490"/>
    </source>
</evidence>
<dbReference type="AlphaFoldDB" id="A0A2T5J306"/>
<dbReference type="PROSITE" id="PS50126">
    <property type="entry name" value="S1"/>
    <property type="match status" value="1"/>
</dbReference>
<evidence type="ECO:0000256" key="7">
    <source>
        <dbReference type="HAMAP-Rule" id="MF_00945"/>
    </source>
</evidence>
<dbReference type="Proteomes" id="UP000244223">
    <property type="component" value="Unassembled WGS sequence"/>
</dbReference>
<dbReference type="GO" id="GO:0003723">
    <property type="term" value="F:RNA binding"/>
    <property type="evidence" value="ECO:0007669"/>
    <property type="project" value="UniProtKB-UniRule"/>
</dbReference>
<dbReference type="SUPFAM" id="SSF50249">
    <property type="entry name" value="Nucleic acid-binding proteins"/>
    <property type="match status" value="1"/>
</dbReference>
<gene>
    <name evidence="7" type="primary">nusA</name>
    <name evidence="9" type="ORF">C8N29_10171</name>
</gene>
<organism evidence="9 10">
    <name type="scientific">Agitococcus lubricus</name>
    <dbReference type="NCBI Taxonomy" id="1077255"/>
    <lineage>
        <taxon>Bacteria</taxon>
        <taxon>Pseudomonadati</taxon>
        <taxon>Pseudomonadota</taxon>
        <taxon>Gammaproteobacteria</taxon>
        <taxon>Moraxellales</taxon>
        <taxon>Moraxellaceae</taxon>
        <taxon>Agitococcus</taxon>
    </lineage>
</organism>
<evidence type="ECO:0000256" key="4">
    <source>
        <dbReference type="ARBA" id="ARBA00022884"/>
    </source>
</evidence>
<dbReference type="EMBL" id="QAON01000001">
    <property type="protein sequence ID" value="PTQ91001.1"/>
    <property type="molecule type" value="Genomic_DNA"/>
</dbReference>
<accession>A0A2T5J306</accession>
<dbReference type="SUPFAM" id="SSF47794">
    <property type="entry name" value="Rad51 N-terminal domain-like"/>
    <property type="match status" value="2"/>
</dbReference>
<evidence type="ECO:0000256" key="6">
    <source>
        <dbReference type="ARBA" id="ARBA00023163"/>
    </source>
</evidence>
<dbReference type="GO" id="GO:0006353">
    <property type="term" value="P:DNA-templated transcription termination"/>
    <property type="evidence" value="ECO:0007669"/>
    <property type="project" value="UniProtKB-UniRule"/>
</dbReference>
<comment type="similarity">
    <text evidence="7">Belongs to the NusA family.</text>
</comment>
<dbReference type="Gene3D" id="3.30.300.20">
    <property type="match status" value="2"/>
</dbReference>
<proteinExistence type="inferred from homology"/>
<keyword evidence="4 7" id="KW-0694">RNA-binding</keyword>